<reference evidence="2" key="2">
    <citation type="submission" date="2017-05" db="EMBL/GenBank/DDBJ databases">
        <authorList>
            <consortium name="The Broad Institute Genomics Platform"/>
            <consortium name="The Broad Institute Genomic Center for Infectious Diseases"/>
            <person name="Earl A."/>
            <person name="Manson A."/>
            <person name="Schwartman J."/>
            <person name="Gilmore M."/>
            <person name="Abouelleil A."/>
            <person name="Cao P."/>
            <person name="Chapman S."/>
            <person name="Cusick C."/>
            <person name="Shea T."/>
            <person name="Young S."/>
            <person name="Neafsey D."/>
            <person name="Nusbaum C."/>
            <person name="Birren B."/>
        </authorList>
    </citation>
    <scope>NUCLEOTIDE SEQUENCE</scope>
    <source>
        <strain evidence="2">9D6_DIV0238</strain>
    </source>
</reference>
<evidence type="ECO:0000313" key="1">
    <source>
        <dbReference type="EMBL" id="OUZ34571.1"/>
    </source>
</evidence>
<evidence type="ECO:0000313" key="2">
    <source>
        <dbReference type="EMBL" id="WYJ95109.1"/>
    </source>
</evidence>
<accession>A0A200JCI4</accession>
<evidence type="ECO:0000313" key="3">
    <source>
        <dbReference type="Proteomes" id="UP000196151"/>
    </source>
</evidence>
<reference evidence="1" key="1">
    <citation type="submission" date="2017-05" db="EMBL/GenBank/DDBJ databases">
        <title>The Genome Sequence of Enterococcus sp. 9D6_DIV0238.</title>
        <authorList>
            <consortium name="The Broad Institute Genomics Platform"/>
            <consortium name="The Broad Institute Genomic Center for Infectious Diseases"/>
            <person name="Earl A."/>
            <person name="Manson A."/>
            <person name="Schwartman J."/>
            <person name="Gilmore M."/>
            <person name="Abouelleil A."/>
            <person name="Cao P."/>
            <person name="Chapman S."/>
            <person name="Cusick C."/>
            <person name="Shea T."/>
            <person name="Young S."/>
            <person name="Neafsey D."/>
            <person name="Nusbaum C."/>
            <person name="Birren B."/>
        </authorList>
    </citation>
    <scope>NUCLEOTIDE SEQUENCE [LARGE SCALE GENOMIC DNA]</scope>
    <source>
        <strain evidence="1">9D6_DIV0238</strain>
    </source>
</reference>
<proteinExistence type="predicted"/>
<reference evidence="2" key="3">
    <citation type="submission" date="2024-03" db="EMBL/GenBank/DDBJ databases">
        <title>The Genome Sequence of Enterococcus sp. DIV0238c.</title>
        <authorList>
            <consortium name="The Broad Institute Genomics Platform"/>
            <consortium name="The Broad Institute Microbial Omics Core"/>
            <consortium name="The Broad Institute Genomic Center for Infectious Diseases"/>
            <person name="Earl A."/>
            <person name="Manson A."/>
            <person name="Gilmore M."/>
            <person name="Schwartman J."/>
            <person name="Shea T."/>
            <person name="Abouelleil A."/>
            <person name="Cao P."/>
            <person name="Chapman S."/>
            <person name="Cusick C."/>
            <person name="Young S."/>
            <person name="Neafsey D."/>
            <person name="Nusbaum C."/>
            <person name="Birren B."/>
        </authorList>
    </citation>
    <scope>NUCLEOTIDE SEQUENCE</scope>
    <source>
        <strain evidence="2">9D6_DIV0238</strain>
    </source>
</reference>
<name>A0A200JCI4_9ENTE</name>
<organism evidence="1">
    <name type="scientific">Candidatus Enterococcus dunnyi</name>
    <dbReference type="NCBI Taxonomy" id="1834192"/>
    <lineage>
        <taxon>Bacteria</taxon>
        <taxon>Bacillati</taxon>
        <taxon>Bacillota</taxon>
        <taxon>Bacilli</taxon>
        <taxon>Lactobacillales</taxon>
        <taxon>Enterococcaceae</taxon>
        <taxon>Enterococcus</taxon>
    </lineage>
</organism>
<protein>
    <submittedName>
        <fullName evidence="1">Uncharacterized protein</fullName>
    </submittedName>
</protein>
<keyword evidence="3" id="KW-1185">Reference proteome</keyword>
<sequence>MEQEKQYRRELEQVQDDFIRENRKISDQFDQLFQEKQRFIREMEETGNAVRYTLGRHEEQAPIELSQVYHLIDEAQEEGLFLAKEQERLLEDKQEEIAFEHKKQTLGYEEKMIACQKERSEADA</sequence>
<gene>
    <name evidence="1" type="ORF">A5889_000046</name>
    <name evidence="2" type="ORF">A5889_002657</name>
</gene>
<dbReference type="RefSeq" id="WP_087639286.1">
    <property type="nucleotide sequence ID" value="NZ_CP147246.1"/>
</dbReference>
<dbReference type="Proteomes" id="UP000196151">
    <property type="component" value="Chromosome"/>
</dbReference>
<dbReference type="AlphaFoldDB" id="A0A200JCI4"/>
<dbReference type="OrthoDB" id="2364302at2"/>
<dbReference type="EMBL" id="NIBQ01000001">
    <property type="protein sequence ID" value="OUZ34571.1"/>
    <property type="molecule type" value="Genomic_DNA"/>
</dbReference>
<dbReference type="EMBL" id="CP147246">
    <property type="protein sequence ID" value="WYJ95109.1"/>
    <property type="molecule type" value="Genomic_DNA"/>
</dbReference>